<feature type="region of interest" description="Disordered" evidence="1">
    <location>
        <begin position="31"/>
        <end position="64"/>
    </location>
</feature>
<proteinExistence type="predicted"/>
<reference evidence="2" key="1">
    <citation type="submission" date="2020-11" db="EMBL/GenBank/DDBJ databases">
        <title>Chlorella ohadii genome sequencing and assembly.</title>
        <authorList>
            <person name="Murik O."/>
            <person name="Treves H."/>
            <person name="Kedem I."/>
            <person name="Shotland Y."/>
            <person name="Kaplan A."/>
        </authorList>
    </citation>
    <scope>NUCLEOTIDE SEQUENCE</scope>
    <source>
        <strain evidence="2">1</strain>
    </source>
</reference>
<protein>
    <submittedName>
        <fullName evidence="2">Uncharacterized protein</fullName>
    </submittedName>
</protein>
<evidence type="ECO:0000313" key="2">
    <source>
        <dbReference type="EMBL" id="KAI7839326.1"/>
    </source>
</evidence>
<evidence type="ECO:0000256" key="1">
    <source>
        <dbReference type="SAM" id="MobiDB-lite"/>
    </source>
</evidence>
<keyword evidence="3" id="KW-1185">Reference proteome</keyword>
<comment type="caution">
    <text evidence="2">The sequence shown here is derived from an EMBL/GenBank/DDBJ whole genome shotgun (WGS) entry which is preliminary data.</text>
</comment>
<gene>
    <name evidence="2" type="ORF">COHA_006917</name>
</gene>
<evidence type="ECO:0000313" key="3">
    <source>
        <dbReference type="Proteomes" id="UP001205105"/>
    </source>
</evidence>
<feature type="compositionally biased region" description="Low complexity" evidence="1">
    <location>
        <begin position="33"/>
        <end position="52"/>
    </location>
</feature>
<feature type="region of interest" description="Disordered" evidence="1">
    <location>
        <begin position="83"/>
        <end position="119"/>
    </location>
</feature>
<sequence>MQLTLLQAASAKALATAAAGLPGMLPGPFAPMVPQGGVQPQGGRPSSGKPAAAGGGGSKHDPATCKVRNCLRCRTASRAQASAAGSVAAGLQPTPGSTPSDTPRVGQRRPRQDSPNKRLVLPALQVQAAPTASSGGSGLLPAAAAPPAMSAAALMLWESHQQLDTLVCAAICEALPALPAAQEAVAVWCEQSGCSSAAEVATALDSSQQVWNMALAATKDAGAKLLHWAALLQACKRAAGMAT</sequence>
<dbReference type="EMBL" id="JADXDR010000103">
    <property type="protein sequence ID" value="KAI7839326.1"/>
    <property type="molecule type" value="Genomic_DNA"/>
</dbReference>
<accession>A0AAD5DNC5</accession>
<dbReference type="AlphaFoldDB" id="A0AAD5DNC5"/>
<dbReference type="Proteomes" id="UP001205105">
    <property type="component" value="Unassembled WGS sequence"/>
</dbReference>
<name>A0AAD5DNC5_9CHLO</name>
<organism evidence="2 3">
    <name type="scientific">Chlorella ohadii</name>
    <dbReference type="NCBI Taxonomy" id="2649997"/>
    <lineage>
        <taxon>Eukaryota</taxon>
        <taxon>Viridiplantae</taxon>
        <taxon>Chlorophyta</taxon>
        <taxon>core chlorophytes</taxon>
        <taxon>Trebouxiophyceae</taxon>
        <taxon>Chlorellales</taxon>
        <taxon>Chlorellaceae</taxon>
        <taxon>Chlorella clade</taxon>
        <taxon>Chlorella</taxon>
    </lineage>
</organism>